<organism evidence="5 6">
    <name type="scientific">Thermocladium modestius</name>
    <dbReference type="NCBI Taxonomy" id="62609"/>
    <lineage>
        <taxon>Archaea</taxon>
        <taxon>Thermoproteota</taxon>
        <taxon>Thermoprotei</taxon>
        <taxon>Thermoproteales</taxon>
        <taxon>Thermoproteaceae</taxon>
        <taxon>Thermocladium</taxon>
    </lineage>
</organism>
<dbReference type="GO" id="GO:0005829">
    <property type="term" value="C:cytosol"/>
    <property type="evidence" value="ECO:0007669"/>
    <property type="project" value="UniProtKB-ARBA"/>
</dbReference>
<sequence>MGKIRPRYIKRAAEELISLYGDKASKDFEANKELVNAVAKVPSKRIRNKIAGYVTHVVRMESEEASEEAPRLEEVEE</sequence>
<dbReference type="Pfam" id="PF00833">
    <property type="entry name" value="Ribosomal_S17e"/>
    <property type="match status" value="1"/>
</dbReference>
<reference evidence="5" key="2">
    <citation type="submission" date="2020-09" db="EMBL/GenBank/DDBJ databases">
        <authorList>
            <person name="Sun Q."/>
            <person name="Ohkuma M."/>
        </authorList>
    </citation>
    <scope>NUCLEOTIDE SEQUENCE</scope>
    <source>
        <strain evidence="5">JCM 10088</strain>
    </source>
</reference>
<name>A0A830GVL9_9CREN</name>
<evidence type="ECO:0000313" key="5">
    <source>
        <dbReference type="EMBL" id="GGP22141.1"/>
    </source>
</evidence>
<evidence type="ECO:0000256" key="2">
    <source>
        <dbReference type="ARBA" id="ARBA00022980"/>
    </source>
</evidence>
<dbReference type="PANTHER" id="PTHR10732">
    <property type="entry name" value="40S RIBOSOMAL PROTEIN S17"/>
    <property type="match status" value="1"/>
</dbReference>
<keyword evidence="3 4" id="KW-0687">Ribonucleoprotein</keyword>
<comment type="similarity">
    <text evidence="1 4">Belongs to the eukaryotic ribosomal protein eS17 family.</text>
</comment>
<dbReference type="PANTHER" id="PTHR10732:SF0">
    <property type="entry name" value="40S RIBOSOMAL PROTEIN S17"/>
    <property type="match status" value="1"/>
</dbReference>
<dbReference type="SUPFAM" id="SSF116820">
    <property type="entry name" value="Rps17e-like"/>
    <property type="match status" value="1"/>
</dbReference>
<dbReference type="AlphaFoldDB" id="A0A830GVL9"/>
<accession>A0A830GVL9</accession>
<dbReference type="PROSITE" id="PS00712">
    <property type="entry name" value="RIBOSOMAL_S17E"/>
    <property type="match status" value="1"/>
</dbReference>
<keyword evidence="6" id="KW-1185">Reference proteome</keyword>
<evidence type="ECO:0000313" key="6">
    <source>
        <dbReference type="Proteomes" id="UP000610960"/>
    </source>
</evidence>
<proteinExistence type="inferred from homology"/>
<dbReference type="NCBIfam" id="NF002242">
    <property type="entry name" value="PRK01151.1"/>
    <property type="match status" value="1"/>
</dbReference>
<dbReference type="InterPro" id="IPR036401">
    <property type="entry name" value="Ribosomal_eS17_sf"/>
</dbReference>
<dbReference type="RefSeq" id="WP_188596983.1">
    <property type="nucleotide sequence ID" value="NZ_BMNL01000004.1"/>
</dbReference>
<reference evidence="5" key="1">
    <citation type="journal article" date="2014" name="Int. J. Syst. Evol. Microbiol.">
        <title>Complete genome sequence of Corynebacterium casei LMG S-19264T (=DSM 44701T), isolated from a smear-ripened cheese.</title>
        <authorList>
            <consortium name="US DOE Joint Genome Institute (JGI-PGF)"/>
            <person name="Walter F."/>
            <person name="Albersmeier A."/>
            <person name="Kalinowski J."/>
            <person name="Ruckert C."/>
        </authorList>
    </citation>
    <scope>NUCLEOTIDE SEQUENCE</scope>
    <source>
        <strain evidence="5">JCM 10088</strain>
    </source>
</reference>
<protein>
    <recommendedName>
        <fullName evidence="4">Small ribosomal subunit protein eS17</fullName>
    </recommendedName>
</protein>
<dbReference type="GO" id="GO:0005840">
    <property type="term" value="C:ribosome"/>
    <property type="evidence" value="ECO:0007669"/>
    <property type="project" value="UniProtKB-KW"/>
</dbReference>
<dbReference type="Gene3D" id="1.10.60.20">
    <property type="entry name" value="Ribosomal protein S17e-like"/>
    <property type="match status" value="1"/>
</dbReference>
<gene>
    <name evidence="4" type="primary">rps17e</name>
    <name evidence="5" type="ORF">GCM10007981_17010</name>
</gene>
<dbReference type="InterPro" id="IPR018273">
    <property type="entry name" value="Ribosomal_eS17_CS"/>
</dbReference>
<evidence type="ECO:0000256" key="3">
    <source>
        <dbReference type="ARBA" id="ARBA00023274"/>
    </source>
</evidence>
<dbReference type="GO" id="GO:0003735">
    <property type="term" value="F:structural constituent of ribosome"/>
    <property type="evidence" value="ECO:0007669"/>
    <property type="project" value="InterPro"/>
</dbReference>
<comment type="caution">
    <text evidence="5">The sequence shown here is derived from an EMBL/GenBank/DDBJ whole genome shotgun (WGS) entry which is preliminary data.</text>
</comment>
<dbReference type="GO" id="GO:1990904">
    <property type="term" value="C:ribonucleoprotein complex"/>
    <property type="evidence" value="ECO:0007669"/>
    <property type="project" value="UniProtKB-KW"/>
</dbReference>
<evidence type="ECO:0000256" key="4">
    <source>
        <dbReference type="HAMAP-Rule" id="MF_00511"/>
    </source>
</evidence>
<dbReference type="InterPro" id="IPR001210">
    <property type="entry name" value="Ribosomal_eS17"/>
</dbReference>
<dbReference type="GO" id="GO:0006412">
    <property type="term" value="P:translation"/>
    <property type="evidence" value="ECO:0007669"/>
    <property type="project" value="UniProtKB-UniRule"/>
</dbReference>
<evidence type="ECO:0000256" key="1">
    <source>
        <dbReference type="ARBA" id="ARBA00010444"/>
    </source>
</evidence>
<dbReference type="HAMAP" id="MF_00511">
    <property type="entry name" value="Ribosomal_eS17"/>
    <property type="match status" value="1"/>
</dbReference>
<dbReference type="Proteomes" id="UP000610960">
    <property type="component" value="Unassembled WGS sequence"/>
</dbReference>
<dbReference type="OrthoDB" id="52479at2157"/>
<dbReference type="EMBL" id="BMNL01000004">
    <property type="protein sequence ID" value="GGP22141.1"/>
    <property type="molecule type" value="Genomic_DNA"/>
</dbReference>
<keyword evidence="2 4" id="KW-0689">Ribosomal protein</keyword>